<dbReference type="InterPro" id="IPR018763">
    <property type="entry name" value="DUF2334"/>
</dbReference>
<dbReference type="GO" id="GO:0005975">
    <property type="term" value="P:carbohydrate metabolic process"/>
    <property type="evidence" value="ECO:0007669"/>
    <property type="project" value="InterPro"/>
</dbReference>
<protein>
    <submittedName>
        <fullName evidence="1">DUF2334 domain-containing protein</fullName>
    </submittedName>
</protein>
<dbReference type="RefSeq" id="WP_090593194.1">
    <property type="nucleotide sequence ID" value="NZ_CP104302.1"/>
</dbReference>
<comment type="caution">
    <text evidence="1">The sequence shown here is derived from an EMBL/GenBank/DDBJ whole genome shotgun (WGS) entry which is preliminary data.</text>
</comment>
<reference evidence="1 2" key="1">
    <citation type="journal article" date="2017" name="Infect. Genet. Evol.">
        <title>The new phylogeny of the genus Mycobacterium: The old and the news.</title>
        <authorList>
            <person name="Tortoli E."/>
            <person name="Fedrizzi T."/>
            <person name="Meehan C.J."/>
            <person name="Trovato A."/>
            <person name="Grottola A."/>
            <person name="Giacobazzi E."/>
            <person name="Serpini G.F."/>
            <person name="Tagliazucchi S."/>
            <person name="Fabio A."/>
            <person name="Bettua C."/>
            <person name="Bertorelli R."/>
            <person name="Frascaro F."/>
            <person name="De Sanctis V."/>
            <person name="Pecorari M."/>
            <person name="Jousson O."/>
            <person name="Segata N."/>
            <person name="Cirillo D.M."/>
        </authorList>
    </citation>
    <scope>NUCLEOTIDE SEQUENCE [LARGE SCALE GENOMIC DNA]</scope>
    <source>
        <strain evidence="1 2">CIP1034565</strain>
    </source>
</reference>
<evidence type="ECO:0000313" key="2">
    <source>
        <dbReference type="Proteomes" id="UP000230551"/>
    </source>
</evidence>
<dbReference type="AlphaFoldDB" id="A0A2G5P4M8"/>
<accession>A0A2G5P4M8</accession>
<dbReference type="Gene3D" id="3.20.20.370">
    <property type="entry name" value="Glycoside hydrolase/deacetylase"/>
    <property type="match status" value="1"/>
</dbReference>
<evidence type="ECO:0000313" key="1">
    <source>
        <dbReference type="EMBL" id="PIB73080.1"/>
    </source>
</evidence>
<dbReference type="Pfam" id="PF10096">
    <property type="entry name" value="DUF2334"/>
    <property type="match status" value="1"/>
</dbReference>
<name>A0A2G5P4M8_9MYCO</name>
<dbReference type="CDD" id="cd11374">
    <property type="entry name" value="CE4_u10"/>
    <property type="match status" value="1"/>
</dbReference>
<dbReference type="EMBL" id="PDCN02000047">
    <property type="protein sequence ID" value="PIB73080.1"/>
    <property type="molecule type" value="Genomic_DNA"/>
</dbReference>
<sequence>MTGRLIVSVSGISDQTLPQVASFCDALSARGVPASLLVAPRLPGGYRLDADPETVDWLHSRRDGGDAVLLHGYDQAATKARRGEFAELGAHEAKLRLMAADRVLEHLGLRTRLFAAPGWAASHGAVKALPQCGFRLLAGPGEVSDLVRGRSDRGRVLGVGEGFLTDPWWCRLLVLSAERVAQRGGLARLNVSARRLPIPLVRKAMLSAVDVALQNGCEPAVYRWEAGRVARAA</sequence>
<dbReference type="InterPro" id="IPR011330">
    <property type="entry name" value="Glyco_hydro/deAcase_b/a-brl"/>
</dbReference>
<dbReference type="STRING" id="85968.GCA_900073015_03623"/>
<proteinExistence type="predicted"/>
<organism evidence="1 2">
    <name type="scientific">Mycolicibacterium brumae</name>
    <dbReference type="NCBI Taxonomy" id="85968"/>
    <lineage>
        <taxon>Bacteria</taxon>
        <taxon>Bacillati</taxon>
        <taxon>Actinomycetota</taxon>
        <taxon>Actinomycetes</taxon>
        <taxon>Mycobacteriales</taxon>
        <taxon>Mycobacteriaceae</taxon>
        <taxon>Mycolicibacterium</taxon>
    </lineage>
</organism>
<dbReference type="Proteomes" id="UP000230551">
    <property type="component" value="Unassembled WGS sequence"/>
</dbReference>
<keyword evidence="2" id="KW-1185">Reference proteome</keyword>
<dbReference type="OrthoDB" id="5242819at2"/>
<dbReference type="SUPFAM" id="SSF88713">
    <property type="entry name" value="Glycoside hydrolase/deacetylase"/>
    <property type="match status" value="1"/>
</dbReference>
<gene>
    <name evidence="1" type="ORF">CQY22_018405</name>
</gene>